<reference evidence="6 7" key="1">
    <citation type="submission" date="2019-03" db="EMBL/GenBank/DDBJ databases">
        <title>Ramlibacter henchirensis DSM 14656, whole genome shotgun sequence.</title>
        <authorList>
            <person name="Zhang X."/>
            <person name="Feng G."/>
            <person name="Zhu H."/>
        </authorList>
    </citation>
    <scope>NUCLEOTIDE SEQUENCE [LARGE SCALE GENOMIC DNA]</scope>
    <source>
        <strain evidence="6 7">DSM 14656</strain>
    </source>
</reference>
<dbReference type="GO" id="GO:0005524">
    <property type="term" value="F:ATP binding"/>
    <property type="evidence" value="ECO:0007669"/>
    <property type="project" value="UniProtKB-KW"/>
</dbReference>
<comment type="caution">
    <text evidence="6">The sequence shown here is derived from an EMBL/GenBank/DDBJ whole genome shotgun (WGS) entry which is preliminary data.</text>
</comment>
<dbReference type="Gene3D" id="1.10.10.10">
    <property type="entry name" value="Winged helix-like DNA-binding domain superfamily/Winged helix DNA-binding domain"/>
    <property type="match status" value="1"/>
</dbReference>
<sequence>MEAARPLLAKFEAFVLDEANARLSRAGVPLELTPRAFDVLCALARREGRLVPKDALLDEVWGHQHVSESVLKTTISQLRAALADDPKSPRYIETAPRRGYRFIAPLSPTAVEVRAPAEPAPAPLAAQAPPDPEMLLIARDQELAELARLLASAAQGRCRVAFVAGEPGIGKSSLLAAFLAAQPVDHAVGQCIEHYGPGEPYLPVLEALNALCRGARGGELQALLRQVAPTWLVQLPWYLTDADRQQLQREVAGATQQRMLRELGELLDRYAARTPLVLVLEDLHWADDATVQLIAYVARRRAPARLFLLGSFRPAELVASDHPLKGLRQELRLHDHCTELDLEAFSEADVAHYLAGCTGGHAFDEAFVRQVQHHTDGLPLFVANLVTALMADGVLRRDCDGRWEVTALPQLQVPQNIAGVIEKQMDRLPADLRHWLAAASVGGVEFQDVALAGVLGTDPARVREGLEELTRQRHWLRATGVVPLADGRTAAHFAFRHALYRHVFYQSLGEARRAELHRRHADVLEQLLGAGAPAVAGELAMHCEQGRAPAAAIRWLLVAAGRSLGRFAPSEALQSARHALSLLPQLPPGEQTLSLELDLRVLEGVSLAQLTVIAGPETAAAFERARELSDRLPLGPSHARALRGLWWVTFARGDLGGARTLATRLMDIAESSGDTSLRVAGRTGLGMTLAHAGEVVQARKLLEEALRLYEDAATRLAPDLFVHDPGVEGMCYLAVLCWWMGEQGQARRHIARALEAAQASRHPATIAISLHIGSVLHSMAREYPLVLEDSESISRLVDTHWLAGGPSAQGWIFGRALVGLGRAEEGLEHMRQAARRCEESGLRVGLVGFHQTYADACISLGRPEEALAAVDRGLALMEDRGERCVLSPLSRMKGQLLLERADPQAARWLDQAVDAARERGALNHEMDALIAWGRQPSLTPRQLRQAYESALARCGPEPTPAAAELRRALGSLD</sequence>
<dbReference type="SUPFAM" id="SSF46894">
    <property type="entry name" value="C-terminal effector domain of the bipartite response regulators"/>
    <property type="match status" value="1"/>
</dbReference>
<evidence type="ECO:0000256" key="3">
    <source>
        <dbReference type="ARBA" id="ARBA00023125"/>
    </source>
</evidence>
<dbReference type="AlphaFoldDB" id="A0A4Z0C324"/>
<dbReference type="GO" id="GO:0000160">
    <property type="term" value="P:phosphorelay signal transduction system"/>
    <property type="evidence" value="ECO:0007669"/>
    <property type="project" value="InterPro"/>
</dbReference>
<proteinExistence type="predicted"/>
<dbReference type="InterPro" id="IPR027417">
    <property type="entry name" value="P-loop_NTPase"/>
</dbReference>
<dbReference type="EMBL" id="SMLM01000001">
    <property type="protein sequence ID" value="TFZ05966.1"/>
    <property type="molecule type" value="Genomic_DNA"/>
</dbReference>
<dbReference type="InterPro" id="IPR041664">
    <property type="entry name" value="AAA_16"/>
</dbReference>
<dbReference type="RefSeq" id="WP_135262052.1">
    <property type="nucleotide sequence ID" value="NZ_SMLM01000001.1"/>
</dbReference>
<dbReference type="Pfam" id="PF13191">
    <property type="entry name" value="AAA_16"/>
    <property type="match status" value="1"/>
</dbReference>
<dbReference type="Gene3D" id="3.40.50.300">
    <property type="entry name" value="P-loop containing nucleotide triphosphate hydrolases"/>
    <property type="match status" value="1"/>
</dbReference>
<dbReference type="Pfam" id="PF00486">
    <property type="entry name" value="Trans_reg_C"/>
    <property type="match status" value="1"/>
</dbReference>
<dbReference type="InterPro" id="IPR011990">
    <property type="entry name" value="TPR-like_helical_dom_sf"/>
</dbReference>
<dbReference type="InterPro" id="IPR016032">
    <property type="entry name" value="Sig_transdc_resp-reg_C-effctor"/>
</dbReference>
<evidence type="ECO:0000256" key="1">
    <source>
        <dbReference type="ARBA" id="ARBA00022741"/>
    </source>
</evidence>
<dbReference type="Gene3D" id="1.25.40.10">
    <property type="entry name" value="Tetratricopeptide repeat domain"/>
    <property type="match status" value="2"/>
</dbReference>
<evidence type="ECO:0000256" key="4">
    <source>
        <dbReference type="PROSITE-ProRule" id="PRU01091"/>
    </source>
</evidence>
<dbReference type="PANTHER" id="PTHR16305">
    <property type="entry name" value="TESTICULAR SOLUBLE ADENYLYL CYCLASE"/>
    <property type="match status" value="1"/>
</dbReference>
<dbReference type="GO" id="GO:0004016">
    <property type="term" value="F:adenylate cyclase activity"/>
    <property type="evidence" value="ECO:0007669"/>
    <property type="project" value="TreeGrafter"/>
</dbReference>
<dbReference type="SUPFAM" id="SSF52540">
    <property type="entry name" value="P-loop containing nucleoside triphosphate hydrolases"/>
    <property type="match status" value="1"/>
</dbReference>
<name>A0A4Z0C324_9BURK</name>
<dbReference type="GO" id="GO:0006355">
    <property type="term" value="P:regulation of DNA-templated transcription"/>
    <property type="evidence" value="ECO:0007669"/>
    <property type="project" value="InterPro"/>
</dbReference>
<organism evidence="6 7">
    <name type="scientific">Ramlibacter henchirensis</name>
    <dbReference type="NCBI Taxonomy" id="204072"/>
    <lineage>
        <taxon>Bacteria</taxon>
        <taxon>Pseudomonadati</taxon>
        <taxon>Pseudomonadota</taxon>
        <taxon>Betaproteobacteria</taxon>
        <taxon>Burkholderiales</taxon>
        <taxon>Comamonadaceae</taxon>
        <taxon>Ramlibacter</taxon>
    </lineage>
</organism>
<dbReference type="InterPro" id="IPR036388">
    <property type="entry name" value="WH-like_DNA-bd_sf"/>
</dbReference>
<dbReference type="Proteomes" id="UP000298180">
    <property type="component" value="Unassembled WGS sequence"/>
</dbReference>
<dbReference type="PROSITE" id="PS51755">
    <property type="entry name" value="OMPR_PHOB"/>
    <property type="match status" value="1"/>
</dbReference>
<evidence type="ECO:0000259" key="5">
    <source>
        <dbReference type="PROSITE" id="PS51755"/>
    </source>
</evidence>
<gene>
    <name evidence="6" type="ORF">EZ313_04760</name>
</gene>
<dbReference type="SUPFAM" id="SSF48452">
    <property type="entry name" value="TPR-like"/>
    <property type="match status" value="2"/>
</dbReference>
<evidence type="ECO:0000313" key="6">
    <source>
        <dbReference type="EMBL" id="TFZ05966.1"/>
    </source>
</evidence>
<dbReference type="GO" id="GO:0005737">
    <property type="term" value="C:cytoplasm"/>
    <property type="evidence" value="ECO:0007669"/>
    <property type="project" value="TreeGrafter"/>
</dbReference>
<feature type="DNA-binding region" description="OmpR/PhoB-type" evidence="4">
    <location>
        <begin position="6"/>
        <end position="104"/>
    </location>
</feature>
<dbReference type="PANTHER" id="PTHR16305:SF28">
    <property type="entry name" value="GUANYLATE CYCLASE DOMAIN-CONTAINING PROTEIN"/>
    <property type="match status" value="1"/>
</dbReference>
<keyword evidence="7" id="KW-1185">Reference proteome</keyword>
<protein>
    <submittedName>
        <fullName evidence="6">Transcriptional regulator</fullName>
    </submittedName>
</protein>
<dbReference type="OrthoDB" id="9758570at2"/>
<keyword evidence="3 4" id="KW-0238">DNA-binding</keyword>
<evidence type="ECO:0000313" key="7">
    <source>
        <dbReference type="Proteomes" id="UP000298180"/>
    </source>
</evidence>
<dbReference type="InterPro" id="IPR001867">
    <property type="entry name" value="OmpR/PhoB-type_DNA-bd"/>
</dbReference>
<keyword evidence="1" id="KW-0547">Nucleotide-binding</keyword>
<dbReference type="CDD" id="cd00383">
    <property type="entry name" value="trans_reg_C"/>
    <property type="match status" value="1"/>
</dbReference>
<evidence type="ECO:0000256" key="2">
    <source>
        <dbReference type="ARBA" id="ARBA00022840"/>
    </source>
</evidence>
<accession>A0A4Z0C324</accession>
<keyword evidence="2" id="KW-0067">ATP-binding</keyword>
<dbReference type="GO" id="GO:0003677">
    <property type="term" value="F:DNA binding"/>
    <property type="evidence" value="ECO:0007669"/>
    <property type="project" value="UniProtKB-UniRule"/>
</dbReference>
<feature type="domain" description="OmpR/PhoB-type" evidence="5">
    <location>
        <begin position="6"/>
        <end position="104"/>
    </location>
</feature>
<dbReference type="SMART" id="SM00862">
    <property type="entry name" value="Trans_reg_C"/>
    <property type="match status" value="1"/>
</dbReference>